<protein>
    <submittedName>
        <fullName evidence="2">NAD-dependent epimerase</fullName>
    </submittedName>
</protein>
<dbReference type="PANTHER" id="PTHR43245">
    <property type="entry name" value="BIFUNCTIONAL POLYMYXIN RESISTANCE PROTEIN ARNA"/>
    <property type="match status" value="1"/>
</dbReference>
<evidence type="ECO:0000313" key="3">
    <source>
        <dbReference type="Proteomes" id="UP000282892"/>
    </source>
</evidence>
<dbReference type="KEGG" id="nmk:CHR53_26485"/>
<feature type="domain" description="NAD-dependent epimerase/dehydratase" evidence="1">
    <location>
        <begin position="31"/>
        <end position="200"/>
    </location>
</feature>
<dbReference type="InterPro" id="IPR001509">
    <property type="entry name" value="Epimerase_deHydtase"/>
</dbReference>
<dbReference type="Proteomes" id="UP000282892">
    <property type="component" value="Chromosome"/>
</dbReference>
<dbReference type="SUPFAM" id="SSF51735">
    <property type="entry name" value="NAD(P)-binding Rossmann-fold domains"/>
    <property type="match status" value="1"/>
</dbReference>
<dbReference type="PANTHER" id="PTHR43245:SF58">
    <property type="entry name" value="BLL5923 PROTEIN"/>
    <property type="match status" value="1"/>
</dbReference>
<accession>A0A3T0I582</accession>
<proteinExistence type="predicted"/>
<sequence>MKRVLITAKRSYVGNAFAAWNADNYQMEFITCRNDEWKEMDFSHYDAILHVAGIAHVSTDPNMESEYYRVNRDLTIDLATKAKKDGVRQFIFLSSIIVYGESSSGERIIKKDTIPEPSNFYGNSKLQAEEGINPLASDNFKIAILRPPMIYGKGSRGNYPKLAKAAQKLPVFPDIDNQRSMLHIDNLCEFIRLMIENEESGLFFPQNNEYVKTSEMVRLIANTHGKKIKLTKVFNPLLKLLGLKVGIVNKVFGNLVYDQSLSEYEQKYRVRSLKESIVVTEK</sequence>
<dbReference type="Pfam" id="PF01370">
    <property type="entry name" value="Epimerase"/>
    <property type="match status" value="1"/>
</dbReference>
<dbReference type="EMBL" id="CP022572">
    <property type="protein sequence ID" value="AZU64490.1"/>
    <property type="molecule type" value="Genomic_DNA"/>
</dbReference>
<evidence type="ECO:0000313" key="2">
    <source>
        <dbReference type="EMBL" id="AZU64490.1"/>
    </source>
</evidence>
<gene>
    <name evidence="2" type="ORF">CHR53_26485</name>
</gene>
<dbReference type="RefSeq" id="WP_127489263.1">
    <property type="nucleotide sequence ID" value="NZ_CP022572.1"/>
</dbReference>
<dbReference type="OrthoDB" id="9808602at2"/>
<reference evidence="2 3" key="1">
    <citation type="submission" date="2017-07" db="EMBL/GenBank/DDBJ databases">
        <title>The complete genome sequence of Bacillus mesonae strain H20-5, an efficient strain improving plant abiotic stress resistance.</title>
        <authorList>
            <person name="Kim S.Y."/>
            <person name="Song H."/>
            <person name="Sang M.K."/>
            <person name="Weon H.-Y."/>
            <person name="Song J."/>
        </authorList>
    </citation>
    <scope>NUCLEOTIDE SEQUENCE [LARGE SCALE GENOMIC DNA]</scope>
    <source>
        <strain evidence="2 3">H20-5</strain>
    </source>
</reference>
<dbReference type="InterPro" id="IPR050177">
    <property type="entry name" value="Lipid_A_modif_metabolic_enz"/>
</dbReference>
<keyword evidence="3" id="KW-1185">Reference proteome</keyword>
<dbReference type="Gene3D" id="3.40.50.720">
    <property type="entry name" value="NAD(P)-binding Rossmann-like Domain"/>
    <property type="match status" value="1"/>
</dbReference>
<name>A0A3T0I582_9BACI</name>
<evidence type="ECO:0000259" key="1">
    <source>
        <dbReference type="Pfam" id="PF01370"/>
    </source>
</evidence>
<organism evidence="2 3">
    <name type="scientific">Neobacillus mesonae</name>
    <dbReference type="NCBI Taxonomy" id="1193713"/>
    <lineage>
        <taxon>Bacteria</taxon>
        <taxon>Bacillati</taxon>
        <taxon>Bacillota</taxon>
        <taxon>Bacilli</taxon>
        <taxon>Bacillales</taxon>
        <taxon>Bacillaceae</taxon>
        <taxon>Neobacillus</taxon>
    </lineage>
</organism>
<dbReference type="AlphaFoldDB" id="A0A3T0I582"/>
<dbReference type="InterPro" id="IPR036291">
    <property type="entry name" value="NAD(P)-bd_dom_sf"/>
</dbReference>